<dbReference type="PANTHER" id="PTHR36616:SF4">
    <property type="entry name" value="OS03G0174800 PROTEIN"/>
    <property type="match status" value="1"/>
</dbReference>
<sequence length="70" mass="8458">MLEFLFTMAFSTAPYFLPFFLYTPPIRSFNTFVEAMEEINRELRLYTNRLNPRIQVGWSRILDCIPFNTR</sequence>
<dbReference type="PANTHER" id="PTHR36616">
    <property type="entry name" value="BNAC07G32700D PROTEIN"/>
    <property type="match status" value="1"/>
</dbReference>
<comment type="caution">
    <text evidence="1">The sequence shown here is derived from an EMBL/GenBank/DDBJ whole genome shotgun (WGS) entry which is preliminary data.</text>
</comment>
<organism evidence="1 2">
    <name type="scientific">Medicago truncatula</name>
    <name type="common">Barrel medic</name>
    <name type="synonym">Medicago tribuloides</name>
    <dbReference type="NCBI Taxonomy" id="3880"/>
    <lineage>
        <taxon>Eukaryota</taxon>
        <taxon>Viridiplantae</taxon>
        <taxon>Streptophyta</taxon>
        <taxon>Embryophyta</taxon>
        <taxon>Tracheophyta</taxon>
        <taxon>Spermatophyta</taxon>
        <taxon>Magnoliopsida</taxon>
        <taxon>eudicotyledons</taxon>
        <taxon>Gunneridae</taxon>
        <taxon>Pentapetalae</taxon>
        <taxon>rosids</taxon>
        <taxon>fabids</taxon>
        <taxon>Fabales</taxon>
        <taxon>Fabaceae</taxon>
        <taxon>Papilionoideae</taxon>
        <taxon>50 kb inversion clade</taxon>
        <taxon>NPAAA clade</taxon>
        <taxon>Hologalegina</taxon>
        <taxon>IRL clade</taxon>
        <taxon>Trifolieae</taxon>
        <taxon>Medicago</taxon>
    </lineage>
</organism>
<proteinExistence type="predicted"/>
<dbReference type="Gramene" id="rna14147">
    <property type="protein sequence ID" value="RHN66206.1"/>
    <property type="gene ID" value="gene14147"/>
</dbReference>
<evidence type="ECO:0000313" key="1">
    <source>
        <dbReference type="EMBL" id="RHN66206.1"/>
    </source>
</evidence>
<gene>
    <name evidence="1" type="ORF">MtrunA17_Chr3g0088361</name>
</gene>
<accession>A0A396IKG5</accession>
<name>A0A396IKG5_MEDTR</name>
<reference evidence="2" key="1">
    <citation type="journal article" date="2018" name="Nat. Plants">
        <title>Whole-genome landscape of Medicago truncatula symbiotic genes.</title>
        <authorList>
            <person name="Pecrix Y."/>
            <person name="Staton S.E."/>
            <person name="Sallet E."/>
            <person name="Lelandais-Briere C."/>
            <person name="Moreau S."/>
            <person name="Carrere S."/>
            <person name="Blein T."/>
            <person name="Jardinaud M.F."/>
            <person name="Latrasse D."/>
            <person name="Zouine M."/>
            <person name="Zahm M."/>
            <person name="Kreplak J."/>
            <person name="Mayjonade B."/>
            <person name="Satge C."/>
            <person name="Perez M."/>
            <person name="Cauet S."/>
            <person name="Marande W."/>
            <person name="Chantry-Darmon C."/>
            <person name="Lopez-Roques C."/>
            <person name="Bouchez O."/>
            <person name="Berard A."/>
            <person name="Debelle F."/>
            <person name="Munos S."/>
            <person name="Bendahmane A."/>
            <person name="Berges H."/>
            <person name="Niebel A."/>
            <person name="Buitink J."/>
            <person name="Frugier F."/>
            <person name="Benhamed M."/>
            <person name="Crespi M."/>
            <person name="Gouzy J."/>
            <person name="Gamas P."/>
        </authorList>
    </citation>
    <scope>NUCLEOTIDE SEQUENCE [LARGE SCALE GENOMIC DNA]</scope>
    <source>
        <strain evidence="2">cv. Jemalong A17</strain>
    </source>
</reference>
<dbReference type="EMBL" id="PSQE01000003">
    <property type="protein sequence ID" value="RHN66206.1"/>
    <property type="molecule type" value="Genomic_DNA"/>
</dbReference>
<protein>
    <submittedName>
        <fullName evidence="1">Uncharacterized protein</fullName>
    </submittedName>
</protein>
<evidence type="ECO:0000313" key="2">
    <source>
        <dbReference type="Proteomes" id="UP000265566"/>
    </source>
</evidence>
<dbReference type="AlphaFoldDB" id="A0A396IKG5"/>
<dbReference type="Proteomes" id="UP000265566">
    <property type="component" value="Chromosome 3"/>
</dbReference>